<evidence type="ECO:0000256" key="1">
    <source>
        <dbReference type="ARBA" id="ARBA00004571"/>
    </source>
</evidence>
<dbReference type="EMBL" id="JBHULH010000004">
    <property type="protein sequence ID" value="MFD2567478.1"/>
    <property type="molecule type" value="Genomic_DNA"/>
</dbReference>
<dbReference type="InterPro" id="IPR039426">
    <property type="entry name" value="TonB-dep_rcpt-like"/>
</dbReference>
<dbReference type="Pfam" id="PF00593">
    <property type="entry name" value="TonB_dep_Rec_b-barrel"/>
    <property type="match status" value="1"/>
</dbReference>
<comment type="caution">
    <text evidence="12">The sequence shown here is derived from an EMBL/GenBank/DDBJ whole genome shotgun (WGS) entry which is preliminary data.</text>
</comment>
<keyword evidence="5 9" id="KW-0798">TonB box</keyword>
<proteinExistence type="inferred from homology"/>
<keyword evidence="2 8" id="KW-0813">Transport</keyword>
<keyword evidence="4 8" id="KW-0812">Transmembrane</keyword>
<keyword evidence="3 8" id="KW-1134">Transmembrane beta strand</keyword>
<evidence type="ECO:0000259" key="11">
    <source>
        <dbReference type="Pfam" id="PF07715"/>
    </source>
</evidence>
<evidence type="ECO:0000256" key="7">
    <source>
        <dbReference type="ARBA" id="ARBA00023237"/>
    </source>
</evidence>
<keyword evidence="13" id="KW-1185">Reference proteome</keyword>
<gene>
    <name evidence="12" type="ORF">ACFSRZ_08840</name>
</gene>
<dbReference type="Gene3D" id="2.170.130.10">
    <property type="entry name" value="TonB-dependent receptor, plug domain"/>
    <property type="match status" value="1"/>
</dbReference>
<dbReference type="InterPro" id="IPR012910">
    <property type="entry name" value="Plug_dom"/>
</dbReference>
<evidence type="ECO:0000256" key="8">
    <source>
        <dbReference type="PROSITE-ProRule" id="PRU01360"/>
    </source>
</evidence>
<dbReference type="Pfam" id="PF07715">
    <property type="entry name" value="Plug"/>
    <property type="match status" value="1"/>
</dbReference>
<dbReference type="PANTHER" id="PTHR30442:SF0">
    <property type="entry name" value="FE(3+) DICITRATE TRANSPORT PROTEIN FECA"/>
    <property type="match status" value="1"/>
</dbReference>
<evidence type="ECO:0000256" key="3">
    <source>
        <dbReference type="ARBA" id="ARBA00022452"/>
    </source>
</evidence>
<keyword evidence="7 8" id="KW-0998">Cell outer membrane</keyword>
<comment type="similarity">
    <text evidence="8 9">Belongs to the TonB-dependent receptor family.</text>
</comment>
<comment type="subcellular location">
    <subcellularLocation>
        <location evidence="1 8">Cell outer membrane</location>
        <topology evidence="1 8">Multi-pass membrane protein</topology>
    </subcellularLocation>
</comment>
<evidence type="ECO:0000313" key="12">
    <source>
        <dbReference type="EMBL" id="MFD2567478.1"/>
    </source>
</evidence>
<keyword evidence="6 8" id="KW-0472">Membrane</keyword>
<sequence>MRRGLTLLALMITMTLFSQNNEKKEDTSLDSLQKLDEVILKTNVIFGNKYVAQNRTGSAYYISPKELKKFNFTDINRALRSVPGVNIYEEDGFGLRPNISLRGTSPERSAKITLMEDGILIAPAPYSASSAYYFPTIARMQAVEVLKGSSQVQYGPFTTGGAINMISNQIPESFSGNVRASYGSFNSSQLHAILGDSKNNFGYSIEFLNYGSDGFKDLFNGKDTGFDKNDFVAKFRVNLFPSARVKQSLEAKFQYSDEESNETYLGLTDQDFDANPFSRYAGSANDLMKNIHRQIVLTHQLDFSKDFRITTNLYNNYFTRNWYKADYITFNGTRESIGTVFGNPTTYADYISLVKGDINSDGDDTINLRANNRTYKSRGIQTKFDYHWYQGDVFHDIEVGLRYHYDEEDRFQWIDDYAINNGELTLANAGTPGSNANRISSARAFAAFATYKVKVNNWTFTPGIRYENINLERENFGGSDPNRTGANLSTRENSVDVFIPGIGTNYKFNNNVSVFGGVHKGFSPPGNQPDEKPEESINYELGTRFNLAGIRGEFIGFYNDYSNLLGSDLAATGGTGSLDQFNAGEVTINGFELLLNYDFSKTDNNIKLPFSFGYTYTNTEFENSFGSDDDLWGTVTAGDELPYISKHQFNVGFSLEHNKFELNFNGRFNGKFRTQAGRGTIPANELVDSNFIIDFSGKYHFNKSLSLTGNIINLFDETYAASRVPAGLRPGHPFGAYAGLQYKF</sequence>
<dbReference type="Gene3D" id="2.40.170.20">
    <property type="entry name" value="TonB-dependent receptor, beta-barrel domain"/>
    <property type="match status" value="1"/>
</dbReference>
<dbReference type="SUPFAM" id="SSF56935">
    <property type="entry name" value="Porins"/>
    <property type="match status" value="1"/>
</dbReference>
<evidence type="ECO:0000256" key="6">
    <source>
        <dbReference type="ARBA" id="ARBA00023136"/>
    </source>
</evidence>
<feature type="domain" description="TonB-dependent receptor plug" evidence="11">
    <location>
        <begin position="54"/>
        <end position="162"/>
    </location>
</feature>
<dbReference type="InterPro" id="IPR037066">
    <property type="entry name" value="Plug_dom_sf"/>
</dbReference>
<dbReference type="PANTHER" id="PTHR30442">
    <property type="entry name" value="IRON III DICITRATE TRANSPORT PROTEIN FECA"/>
    <property type="match status" value="1"/>
</dbReference>
<reference evidence="13" key="1">
    <citation type="journal article" date="2019" name="Int. J. Syst. Evol. Microbiol.">
        <title>The Global Catalogue of Microorganisms (GCM) 10K type strain sequencing project: providing services to taxonomists for standard genome sequencing and annotation.</title>
        <authorList>
            <consortium name="The Broad Institute Genomics Platform"/>
            <consortium name="The Broad Institute Genome Sequencing Center for Infectious Disease"/>
            <person name="Wu L."/>
            <person name="Ma J."/>
        </authorList>
    </citation>
    <scope>NUCLEOTIDE SEQUENCE [LARGE SCALE GENOMIC DNA]</scope>
    <source>
        <strain evidence="13">KCTC 52127</strain>
    </source>
</reference>
<dbReference type="InterPro" id="IPR000531">
    <property type="entry name" value="Beta-barrel_TonB"/>
</dbReference>
<dbReference type="RefSeq" id="WP_379666188.1">
    <property type="nucleotide sequence ID" value="NZ_JBHULH010000004.1"/>
</dbReference>
<organism evidence="12 13">
    <name type="scientific">Pseudotenacibaculum haliotis</name>
    <dbReference type="NCBI Taxonomy" id="1862138"/>
    <lineage>
        <taxon>Bacteria</taxon>
        <taxon>Pseudomonadati</taxon>
        <taxon>Bacteroidota</taxon>
        <taxon>Flavobacteriia</taxon>
        <taxon>Flavobacteriales</taxon>
        <taxon>Flavobacteriaceae</taxon>
        <taxon>Pseudotenacibaculum</taxon>
    </lineage>
</organism>
<accession>A0ABW5LTY4</accession>
<dbReference type="CDD" id="cd01347">
    <property type="entry name" value="ligand_gated_channel"/>
    <property type="match status" value="1"/>
</dbReference>
<evidence type="ECO:0000313" key="13">
    <source>
        <dbReference type="Proteomes" id="UP001597508"/>
    </source>
</evidence>
<name>A0ABW5LTY4_9FLAO</name>
<keyword evidence="12" id="KW-0675">Receptor</keyword>
<evidence type="ECO:0000256" key="9">
    <source>
        <dbReference type="RuleBase" id="RU003357"/>
    </source>
</evidence>
<dbReference type="Proteomes" id="UP001597508">
    <property type="component" value="Unassembled WGS sequence"/>
</dbReference>
<protein>
    <submittedName>
        <fullName evidence="12">TonB-dependent receptor family protein</fullName>
    </submittedName>
</protein>
<evidence type="ECO:0000256" key="4">
    <source>
        <dbReference type="ARBA" id="ARBA00022692"/>
    </source>
</evidence>
<feature type="domain" description="TonB-dependent receptor-like beta-barrel" evidence="10">
    <location>
        <begin position="292"/>
        <end position="714"/>
    </location>
</feature>
<dbReference type="InterPro" id="IPR036942">
    <property type="entry name" value="Beta-barrel_TonB_sf"/>
</dbReference>
<evidence type="ECO:0000256" key="2">
    <source>
        <dbReference type="ARBA" id="ARBA00022448"/>
    </source>
</evidence>
<evidence type="ECO:0000256" key="5">
    <source>
        <dbReference type="ARBA" id="ARBA00023077"/>
    </source>
</evidence>
<evidence type="ECO:0000259" key="10">
    <source>
        <dbReference type="Pfam" id="PF00593"/>
    </source>
</evidence>
<dbReference type="PROSITE" id="PS52016">
    <property type="entry name" value="TONB_DEPENDENT_REC_3"/>
    <property type="match status" value="1"/>
</dbReference>